<reference evidence="3 4" key="1">
    <citation type="journal article" date="2014" name="Int. J. Syst. Evol. Microbiol.">
        <title>Complete genome sequence of Corynebacterium casei LMG S-19264T (=DSM 44701T), isolated from a smear-ripened cheese.</title>
        <authorList>
            <consortium name="US DOE Joint Genome Institute (JGI-PGF)"/>
            <person name="Walter F."/>
            <person name="Albersmeier A."/>
            <person name="Kalinowski J."/>
            <person name="Ruckert C."/>
        </authorList>
    </citation>
    <scope>NUCLEOTIDE SEQUENCE [LARGE SCALE GENOMIC DNA]</scope>
    <source>
        <strain evidence="3 4">JCM 4677</strain>
    </source>
</reference>
<dbReference type="EMBL" id="AP023440">
    <property type="protein sequence ID" value="BCL31022.1"/>
    <property type="molecule type" value="Genomic_DNA"/>
</dbReference>
<dbReference type="Gene3D" id="2.160.20.80">
    <property type="entry name" value="E3 ubiquitin-protein ligase SopA"/>
    <property type="match status" value="1"/>
</dbReference>
<dbReference type="RefSeq" id="WP_190852863.1">
    <property type="nucleotide sequence ID" value="NZ_AP023440.1"/>
</dbReference>
<dbReference type="KEGG" id="sgm:GCM10017557_58810"/>
<keyword evidence="2" id="KW-0812">Transmembrane</keyword>
<dbReference type="Proteomes" id="UP000516444">
    <property type="component" value="Chromosome"/>
</dbReference>
<keyword evidence="4" id="KW-1185">Reference proteome</keyword>
<gene>
    <name evidence="3" type="ORF">GCM10017557_58810</name>
</gene>
<evidence type="ECO:0000313" key="4">
    <source>
        <dbReference type="Proteomes" id="UP000516444"/>
    </source>
</evidence>
<dbReference type="Pfam" id="PF13576">
    <property type="entry name" value="Pentapeptide_3"/>
    <property type="match status" value="2"/>
</dbReference>
<evidence type="ECO:0000256" key="1">
    <source>
        <dbReference type="SAM" id="MobiDB-lite"/>
    </source>
</evidence>
<feature type="transmembrane region" description="Helical" evidence="2">
    <location>
        <begin position="534"/>
        <end position="554"/>
    </location>
</feature>
<proteinExistence type="predicted"/>
<feature type="region of interest" description="Disordered" evidence="1">
    <location>
        <begin position="1"/>
        <end position="21"/>
    </location>
</feature>
<accession>A0A7G1P7M2</accession>
<evidence type="ECO:0000313" key="3">
    <source>
        <dbReference type="EMBL" id="BCL31022.1"/>
    </source>
</evidence>
<keyword evidence="2" id="KW-0472">Membrane</keyword>
<feature type="compositionally biased region" description="Polar residues" evidence="1">
    <location>
        <begin position="1"/>
        <end position="15"/>
    </location>
</feature>
<sequence>MTTATREPPSSTPPSWSHCGHGATPADPVGCRGVHVGDHTACLAHLEEADRAAYLATLSPGTDIDHRGTPFTGPLLDALLSVLHDPATGHPRLGTAWFGSAIFEGSAGFGSAIFEGNAGFEEAIFEDDARFGSATFEGNARFEEAIFEDDARFGSATFESGAILASATFRGQADFQSATFKSYVWFSEATFESGAVFRSATFKRDIWFEATIFGSSAWFESTTFEGVAWFRGAIFGSSAWFESTIFEGSAGFGSAIFKSDAGFESATFKSDAEFESATFEKVLSVGPFVCAGRVTLSGAVFGGPVTLSCAARRVECRRTRWLATAEVRLRYATVDFADAVFEYPLTIAAEPDPFVLSDRQQMAEGIFNGASNATVRMASLRGVDAAHLVLADIDLSRCLFTGTVHLDQLRLEGTCCFDSIPPGTYWRRWRPVRYTHRCILAEEHHWRARQPSTVRGWNVAVFGNGHAGPAQLAPVYRALRKAFEDNKNEPGAADFYYGEMEMRRHKRTGTTRAERGLLHGYWLLSGYGLRASRALGWLAAAMLVTVVLLMGFGLPTDDPKQEAIGTVPSGGGRVTFEVDREDPRNPSGNRFTGERFEKALNVTLNSVVFRSADQGLTTSGTYIEMASRLTEPVLLALAILAVRNRVKR</sequence>
<protein>
    <recommendedName>
        <fullName evidence="5">Pentapeptide repeat-containing protein</fullName>
    </recommendedName>
</protein>
<dbReference type="AlphaFoldDB" id="A0A7G1P7M2"/>
<dbReference type="InterPro" id="IPR001646">
    <property type="entry name" value="5peptide_repeat"/>
</dbReference>
<keyword evidence="2" id="KW-1133">Transmembrane helix</keyword>
<evidence type="ECO:0008006" key="5">
    <source>
        <dbReference type="Google" id="ProtNLM"/>
    </source>
</evidence>
<evidence type="ECO:0000256" key="2">
    <source>
        <dbReference type="SAM" id="Phobius"/>
    </source>
</evidence>
<organism evidence="3 4">
    <name type="scientific">Streptomyces aurantiacus</name>
    <dbReference type="NCBI Taxonomy" id="47760"/>
    <lineage>
        <taxon>Bacteria</taxon>
        <taxon>Bacillati</taxon>
        <taxon>Actinomycetota</taxon>
        <taxon>Actinomycetes</taxon>
        <taxon>Kitasatosporales</taxon>
        <taxon>Streptomycetaceae</taxon>
        <taxon>Streptomyces</taxon>
        <taxon>Streptomyces aurantiacus group</taxon>
    </lineage>
</organism>
<feature type="region of interest" description="Disordered" evidence="1">
    <location>
        <begin position="563"/>
        <end position="587"/>
    </location>
</feature>
<name>A0A7G1P7M2_9ACTN</name>